<organism evidence="2 3">
    <name type="scientific">Psychromonas marina</name>
    <dbReference type="NCBI Taxonomy" id="88364"/>
    <lineage>
        <taxon>Bacteria</taxon>
        <taxon>Pseudomonadati</taxon>
        <taxon>Pseudomonadota</taxon>
        <taxon>Gammaproteobacteria</taxon>
        <taxon>Alteromonadales</taxon>
        <taxon>Psychromonadaceae</taxon>
        <taxon>Psychromonas</taxon>
    </lineage>
</organism>
<protein>
    <recommendedName>
        <fullName evidence="1">N-acetyltransferase domain-containing protein</fullName>
    </recommendedName>
</protein>
<comment type="caution">
    <text evidence="2">The sequence shown here is derived from an EMBL/GenBank/DDBJ whole genome shotgun (WGS) entry which is preliminary data.</text>
</comment>
<dbReference type="SUPFAM" id="SSF55729">
    <property type="entry name" value="Acyl-CoA N-acyltransferases (Nat)"/>
    <property type="match status" value="1"/>
</dbReference>
<dbReference type="PROSITE" id="PS51186">
    <property type="entry name" value="GNAT"/>
    <property type="match status" value="1"/>
</dbReference>
<evidence type="ECO:0000259" key="1">
    <source>
        <dbReference type="PROSITE" id="PS51186"/>
    </source>
</evidence>
<dbReference type="EMBL" id="BSPQ01000013">
    <property type="protein sequence ID" value="GLS91418.1"/>
    <property type="molecule type" value="Genomic_DNA"/>
</dbReference>
<gene>
    <name evidence="2" type="ORF">GCM10007916_24870</name>
</gene>
<reference evidence="3" key="1">
    <citation type="journal article" date="2019" name="Int. J. Syst. Evol. Microbiol.">
        <title>The Global Catalogue of Microorganisms (GCM) 10K type strain sequencing project: providing services to taxonomists for standard genome sequencing and annotation.</title>
        <authorList>
            <consortium name="The Broad Institute Genomics Platform"/>
            <consortium name="The Broad Institute Genome Sequencing Center for Infectious Disease"/>
            <person name="Wu L."/>
            <person name="Ma J."/>
        </authorList>
    </citation>
    <scope>NUCLEOTIDE SEQUENCE [LARGE SCALE GENOMIC DNA]</scope>
    <source>
        <strain evidence="3">NBRC 103166</strain>
    </source>
</reference>
<dbReference type="Pfam" id="PF13508">
    <property type="entry name" value="Acetyltransf_7"/>
    <property type="match status" value="1"/>
</dbReference>
<dbReference type="InterPro" id="IPR016181">
    <property type="entry name" value="Acyl_CoA_acyltransferase"/>
</dbReference>
<keyword evidence="3" id="KW-1185">Reference proteome</keyword>
<sequence>MASLTFLKAKANALNELSDFYLQCGYGGDVSPADEVFYVMDENKLVAVLRLALEEGVCILRGMQVLPCLRGNNLGRQLLSYMIENLPAQHPAVFCLPHQHLTRFYQHAGFMIATPKTVPNFLIARRAKYIKKGLNIEMMVCVNKLIK</sequence>
<name>A0ABQ6E2H9_9GAMM</name>
<evidence type="ECO:0000313" key="3">
    <source>
        <dbReference type="Proteomes" id="UP001157353"/>
    </source>
</evidence>
<evidence type="ECO:0000313" key="2">
    <source>
        <dbReference type="EMBL" id="GLS91418.1"/>
    </source>
</evidence>
<feature type="domain" description="N-acetyltransferase" evidence="1">
    <location>
        <begin position="1"/>
        <end position="135"/>
    </location>
</feature>
<dbReference type="Proteomes" id="UP001157353">
    <property type="component" value="Unassembled WGS sequence"/>
</dbReference>
<dbReference type="RefSeq" id="WP_284204532.1">
    <property type="nucleotide sequence ID" value="NZ_BSPQ01000013.1"/>
</dbReference>
<dbReference type="Gene3D" id="3.40.630.30">
    <property type="match status" value="1"/>
</dbReference>
<dbReference type="InterPro" id="IPR000182">
    <property type="entry name" value="GNAT_dom"/>
</dbReference>
<proteinExistence type="predicted"/>
<accession>A0ABQ6E2H9</accession>